<dbReference type="Proteomes" id="UP000008144">
    <property type="component" value="Chromosome 8"/>
</dbReference>
<dbReference type="InParanoid" id="H2XKY0"/>
<dbReference type="Ensembl" id="ENSCINT00000035830.1">
    <property type="protein sequence ID" value="ENSCINP00000030312.1"/>
    <property type="gene ID" value="ENSCING00000018388.1"/>
</dbReference>
<reference evidence="1" key="2">
    <citation type="journal article" date="2008" name="Genome Biol.">
        <title>Improved genome assembly and evidence-based global gene model set for the chordate Ciona intestinalis: new insight into intron and operon populations.</title>
        <authorList>
            <person name="Satou Y."/>
            <person name="Mineta K."/>
            <person name="Ogasawara M."/>
            <person name="Sasakura Y."/>
            <person name="Shoguchi E."/>
            <person name="Ueno K."/>
            <person name="Yamada L."/>
            <person name="Matsumoto J."/>
            <person name="Wasserscheid J."/>
            <person name="Dewar K."/>
            <person name="Wiley G.B."/>
            <person name="Macmil S.L."/>
            <person name="Roe B.A."/>
            <person name="Zeller R.W."/>
            <person name="Hastings K.E."/>
            <person name="Lemaire P."/>
            <person name="Lindquist E."/>
            <person name="Endo T."/>
            <person name="Hotta K."/>
            <person name="Inaba K."/>
        </authorList>
    </citation>
    <scope>NUCLEOTIDE SEQUENCE [LARGE SCALE GENOMIC DNA]</scope>
    <source>
        <strain evidence="1">wild type</strain>
    </source>
</reference>
<evidence type="ECO:0000313" key="2">
    <source>
        <dbReference type="Proteomes" id="UP000008144"/>
    </source>
</evidence>
<protein>
    <submittedName>
        <fullName evidence="1">Uncharacterized protein</fullName>
    </submittedName>
</protein>
<proteinExistence type="predicted"/>
<reference evidence="1" key="4">
    <citation type="submission" date="2025-09" db="UniProtKB">
        <authorList>
            <consortium name="Ensembl"/>
        </authorList>
    </citation>
    <scope>IDENTIFICATION</scope>
</reference>
<name>H2XKY0_CIOIN</name>
<keyword evidence="2" id="KW-1185">Reference proteome</keyword>
<evidence type="ECO:0000313" key="1">
    <source>
        <dbReference type="Ensembl" id="ENSCINP00000030312.1"/>
    </source>
</evidence>
<sequence>RERALTFHKFCPTYHSTKQDIVHFVEVLSNPNRLELHRKNSELIRTSPMIITSCIVCYLRKNQ</sequence>
<accession>H2XKY0</accession>
<organism evidence="1 2">
    <name type="scientific">Ciona intestinalis</name>
    <name type="common">Transparent sea squirt</name>
    <name type="synonym">Ascidia intestinalis</name>
    <dbReference type="NCBI Taxonomy" id="7719"/>
    <lineage>
        <taxon>Eukaryota</taxon>
        <taxon>Metazoa</taxon>
        <taxon>Chordata</taxon>
        <taxon>Tunicata</taxon>
        <taxon>Ascidiacea</taxon>
        <taxon>Phlebobranchia</taxon>
        <taxon>Cionidae</taxon>
        <taxon>Ciona</taxon>
    </lineage>
</organism>
<dbReference type="HOGENOM" id="CLU_2891625_0_0_1"/>
<reference evidence="2" key="1">
    <citation type="journal article" date="2002" name="Science">
        <title>The draft genome of Ciona intestinalis: insights into chordate and vertebrate origins.</title>
        <authorList>
            <person name="Dehal P."/>
            <person name="Satou Y."/>
            <person name="Campbell R.K."/>
            <person name="Chapman J."/>
            <person name="Degnan B."/>
            <person name="De Tomaso A."/>
            <person name="Davidson B."/>
            <person name="Di Gregorio A."/>
            <person name="Gelpke M."/>
            <person name="Goodstein D.M."/>
            <person name="Harafuji N."/>
            <person name="Hastings K.E."/>
            <person name="Ho I."/>
            <person name="Hotta K."/>
            <person name="Huang W."/>
            <person name="Kawashima T."/>
            <person name="Lemaire P."/>
            <person name="Martinez D."/>
            <person name="Meinertzhagen I.A."/>
            <person name="Necula S."/>
            <person name="Nonaka M."/>
            <person name="Putnam N."/>
            <person name="Rash S."/>
            <person name="Saiga H."/>
            <person name="Satake M."/>
            <person name="Terry A."/>
            <person name="Yamada L."/>
            <person name="Wang H.G."/>
            <person name="Awazu S."/>
            <person name="Azumi K."/>
            <person name="Boore J."/>
            <person name="Branno M."/>
            <person name="Chin-Bow S."/>
            <person name="DeSantis R."/>
            <person name="Doyle S."/>
            <person name="Francino P."/>
            <person name="Keys D.N."/>
            <person name="Haga S."/>
            <person name="Hayashi H."/>
            <person name="Hino K."/>
            <person name="Imai K.S."/>
            <person name="Inaba K."/>
            <person name="Kano S."/>
            <person name="Kobayashi K."/>
            <person name="Kobayashi M."/>
            <person name="Lee B.I."/>
            <person name="Makabe K.W."/>
            <person name="Manohar C."/>
            <person name="Matassi G."/>
            <person name="Medina M."/>
            <person name="Mochizuki Y."/>
            <person name="Mount S."/>
            <person name="Morishita T."/>
            <person name="Miura S."/>
            <person name="Nakayama A."/>
            <person name="Nishizaka S."/>
            <person name="Nomoto H."/>
            <person name="Ohta F."/>
            <person name="Oishi K."/>
            <person name="Rigoutsos I."/>
            <person name="Sano M."/>
            <person name="Sasaki A."/>
            <person name="Sasakura Y."/>
            <person name="Shoguchi E."/>
            <person name="Shin-i T."/>
            <person name="Spagnuolo A."/>
            <person name="Stainier D."/>
            <person name="Suzuki M.M."/>
            <person name="Tassy O."/>
            <person name="Takatori N."/>
            <person name="Tokuoka M."/>
            <person name="Yagi K."/>
            <person name="Yoshizaki F."/>
            <person name="Wada S."/>
            <person name="Zhang C."/>
            <person name="Hyatt P.D."/>
            <person name="Larimer F."/>
            <person name="Detter C."/>
            <person name="Doggett N."/>
            <person name="Glavina T."/>
            <person name="Hawkins T."/>
            <person name="Richardson P."/>
            <person name="Lucas S."/>
            <person name="Kohara Y."/>
            <person name="Levine M."/>
            <person name="Satoh N."/>
            <person name="Rokhsar D.S."/>
        </authorList>
    </citation>
    <scope>NUCLEOTIDE SEQUENCE [LARGE SCALE GENOMIC DNA]</scope>
</reference>
<dbReference type="EMBL" id="EAAA01002564">
    <property type="status" value="NOT_ANNOTATED_CDS"/>
    <property type="molecule type" value="Genomic_DNA"/>
</dbReference>
<reference evidence="1" key="3">
    <citation type="submission" date="2025-08" db="UniProtKB">
        <authorList>
            <consortium name="Ensembl"/>
        </authorList>
    </citation>
    <scope>IDENTIFICATION</scope>
</reference>
<dbReference type="AlphaFoldDB" id="H2XKY0"/>